<name>A0A151CDD1_9BACT</name>
<evidence type="ECO:0000256" key="4">
    <source>
        <dbReference type="ARBA" id="ARBA00022692"/>
    </source>
</evidence>
<dbReference type="PANTHER" id="PTHR43562">
    <property type="entry name" value="NAPA-TYPE SODIUM/HYDROGEN ANTIPORTER"/>
    <property type="match status" value="1"/>
</dbReference>
<sequence>MQAHDFFLILLLILVGARIFAELFQRIGLPPVLGELAAGLFLGPTLLGWVTLNDTIKLLAEIGIILLLFDVGLETDLKRLKESGWSATLVAIGGFFLPLLLGTAVSYYVFHLSVITSLFIGGTITATSIGITVRVLKDLKKHQSREGEIVLGAAVLDDIFGVVLLAILYDFSQSGEVNLMDTGRVFLFITAFFVIAPVAAKLMALLIHKYDSHTNYPGLIPVSIISLVLFFAWLAHQMGAPEIIGGFAAGLALSRRFFLPFGVAIGEDQNFAEKIENQMRPIVLLFTPIFFVTVGLSINMQDINWGEAHVWLFGGAILLVSVVGKMLFPFFLKTLSLQKKIIVGLSMVPRGEVGLIFAEIGRAADIFDNEVYTALIVVIVLTTMLPPLLIKTAYAKIPSK</sequence>
<evidence type="ECO:0000313" key="12">
    <source>
        <dbReference type="EMBL" id="KYJ85515.1"/>
    </source>
</evidence>
<organism evidence="12 13">
    <name type="scientific">Sulfurovum riftiae</name>
    <dbReference type="NCBI Taxonomy" id="1630136"/>
    <lineage>
        <taxon>Bacteria</taxon>
        <taxon>Pseudomonadati</taxon>
        <taxon>Campylobacterota</taxon>
        <taxon>Epsilonproteobacteria</taxon>
        <taxon>Campylobacterales</taxon>
        <taxon>Sulfurovaceae</taxon>
        <taxon>Sulfurovum</taxon>
    </lineage>
</organism>
<gene>
    <name evidence="12" type="ORF">AS592_04175</name>
</gene>
<accession>A0A151CDD1</accession>
<feature type="transmembrane region" description="Helical" evidence="10">
    <location>
        <begin position="243"/>
        <end position="266"/>
    </location>
</feature>
<comment type="subcellular location">
    <subcellularLocation>
        <location evidence="1">Membrane</location>
        <topology evidence="1">Multi-pass membrane protein</topology>
    </subcellularLocation>
</comment>
<feature type="transmembrane region" description="Helical" evidence="10">
    <location>
        <begin position="185"/>
        <end position="207"/>
    </location>
</feature>
<feature type="domain" description="Cation/H+ exchanger transmembrane" evidence="11">
    <location>
        <begin position="17"/>
        <end position="390"/>
    </location>
</feature>
<feature type="transmembrane region" description="Helical" evidence="10">
    <location>
        <begin position="6"/>
        <end position="25"/>
    </location>
</feature>
<dbReference type="OrthoDB" id="9793589at2"/>
<feature type="transmembrane region" description="Helical" evidence="10">
    <location>
        <begin position="85"/>
        <end position="109"/>
    </location>
</feature>
<dbReference type="GO" id="GO:1902600">
    <property type="term" value="P:proton transmembrane transport"/>
    <property type="evidence" value="ECO:0007669"/>
    <property type="project" value="InterPro"/>
</dbReference>
<feature type="transmembrane region" description="Helical" evidence="10">
    <location>
        <begin position="32"/>
        <end position="50"/>
    </location>
</feature>
<reference evidence="12 13" key="1">
    <citation type="submission" date="2015-11" db="EMBL/GenBank/DDBJ databases">
        <title>Draft genome of Sulfurovum riftiae 1812E, a member of the Epsilonproteobacteria isolated from the tube of the deep-sea hydrothermal vent tubewom Riftia pachyptila.</title>
        <authorList>
            <person name="Vetriani C."/>
            <person name="Giovannelli D."/>
        </authorList>
    </citation>
    <scope>NUCLEOTIDE SEQUENCE [LARGE SCALE GENOMIC DNA]</scope>
    <source>
        <strain evidence="12 13">1812E</strain>
    </source>
</reference>
<dbReference type="InterPro" id="IPR038770">
    <property type="entry name" value="Na+/solute_symporter_sf"/>
</dbReference>
<evidence type="ECO:0000256" key="1">
    <source>
        <dbReference type="ARBA" id="ARBA00004141"/>
    </source>
</evidence>
<feature type="transmembrane region" description="Helical" evidence="10">
    <location>
        <begin position="219"/>
        <end position="237"/>
    </location>
</feature>
<evidence type="ECO:0000256" key="6">
    <source>
        <dbReference type="ARBA" id="ARBA00023053"/>
    </source>
</evidence>
<dbReference type="Pfam" id="PF00999">
    <property type="entry name" value="Na_H_Exchanger"/>
    <property type="match status" value="1"/>
</dbReference>
<evidence type="ECO:0000256" key="2">
    <source>
        <dbReference type="ARBA" id="ARBA00022448"/>
    </source>
</evidence>
<keyword evidence="3" id="KW-0050">Antiport</keyword>
<dbReference type="GO" id="GO:0015297">
    <property type="term" value="F:antiporter activity"/>
    <property type="evidence" value="ECO:0007669"/>
    <property type="project" value="UniProtKB-KW"/>
</dbReference>
<keyword evidence="5 10" id="KW-1133">Transmembrane helix</keyword>
<feature type="transmembrane region" description="Helical" evidence="10">
    <location>
        <begin position="148"/>
        <end position="169"/>
    </location>
</feature>
<evidence type="ECO:0000256" key="5">
    <source>
        <dbReference type="ARBA" id="ARBA00022989"/>
    </source>
</evidence>
<feature type="transmembrane region" description="Helical" evidence="10">
    <location>
        <begin position="372"/>
        <end position="390"/>
    </location>
</feature>
<evidence type="ECO:0000256" key="7">
    <source>
        <dbReference type="ARBA" id="ARBA00023065"/>
    </source>
</evidence>
<keyword evidence="6" id="KW-0915">Sodium</keyword>
<feature type="transmembrane region" description="Helical" evidence="10">
    <location>
        <begin position="278"/>
        <end position="298"/>
    </location>
</feature>
<dbReference type="GO" id="GO:0016020">
    <property type="term" value="C:membrane"/>
    <property type="evidence" value="ECO:0007669"/>
    <property type="project" value="UniProtKB-SubCell"/>
</dbReference>
<keyword evidence="4 10" id="KW-0812">Transmembrane</keyword>
<keyword evidence="2" id="KW-0813">Transport</keyword>
<proteinExistence type="predicted"/>
<dbReference type="InterPro" id="IPR006153">
    <property type="entry name" value="Cation/H_exchanger_TM"/>
</dbReference>
<protein>
    <submittedName>
        <fullName evidence="12">Sodium:proton antiporter</fullName>
    </submittedName>
</protein>
<dbReference type="Proteomes" id="UP000075359">
    <property type="component" value="Unassembled WGS sequence"/>
</dbReference>
<evidence type="ECO:0000313" key="13">
    <source>
        <dbReference type="Proteomes" id="UP000075359"/>
    </source>
</evidence>
<dbReference type="GO" id="GO:0006814">
    <property type="term" value="P:sodium ion transport"/>
    <property type="evidence" value="ECO:0007669"/>
    <property type="project" value="UniProtKB-KW"/>
</dbReference>
<feature type="transmembrane region" description="Helical" evidence="10">
    <location>
        <begin position="310"/>
        <end position="332"/>
    </location>
</feature>
<dbReference type="STRING" id="1630136.AS592_04175"/>
<keyword evidence="9" id="KW-0739">Sodium transport</keyword>
<evidence type="ECO:0000259" key="11">
    <source>
        <dbReference type="Pfam" id="PF00999"/>
    </source>
</evidence>
<evidence type="ECO:0000256" key="10">
    <source>
        <dbReference type="SAM" id="Phobius"/>
    </source>
</evidence>
<keyword evidence="7" id="KW-0406">Ion transport</keyword>
<dbReference type="PANTHER" id="PTHR43562:SF3">
    <property type="entry name" value="SODIUM ION_PROTON EXCHANGER (EUROFUNG)"/>
    <property type="match status" value="1"/>
</dbReference>
<evidence type="ECO:0000256" key="3">
    <source>
        <dbReference type="ARBA" id="ARBA00022449"/>
    </source>
</evidence>
<evidence type="ECO:0000256" key="9">
    <source>
        <dbReference type="ARBA" id="ARBA00023201"/>
    </source>
</evidence>
<comment type="caution">
    <text evidence="12">The sequence shown here is derived from an EMBL/GenBank/DDBJ whole genome shotgun (WGS) entry which is preliminary data.</text>
</comment>
<dbReference type="EMBL" id="LNKT01000072">
    <property type="protein sequence ID" value="KYJ85515.1"/>
    <property type="molecule type" value="Genomic_DNA"/>
</dbReference>
<evidence type="ECO:0000256" key="8">
    <source>
        <dbReference type="ARBA" id="ARBA00023136"/>
    </source>
</evidence>
<dbReference type="Gene3D" id="1.20.1530.20">
    <property type="match status" value="1"/>
</dbReference>
<feature type="transmembrane region" description="Helical" evidence="10">
    <location>
        <begin position="115"/>
        <end position="136"/>
    </location>
</feature>
<keyword evidence="13" id="KW-1185">Reference proteome</keyword>
<keyword evidence="8 10" id="KW-0472">Membrane</keyword>
<dbReference type="AlphaFoldDB" id="A0A151CDD1"/>
<dbReference type="RefSeq" id="WP_067332657.1">
    <property type="nucleotide sequence ID" value="NZ_LNKT01000072.1"/>
</dbReference>